<evidence type="ECO:0000313" key="3">
    <source>
        <dbReference type="Proteomes" id="UP000326757"/>
    </source>
</evidence>
<feature type="compositionally biased region" description="Polar residues" evidence="1">
    <location>
        <begin position="111"/>
        <end position="120"/>
    </location>
</feature>
<comment type="caution">
    <text evidence="2">The sequence shown here is derived from an EMBL/GenBank/DDBJ whole genome shotgun (WGS) entry which is preliminary data.</text>
</comment>
<dbReference type="AlphaFoldDB" id="A0A5N6KDH4"/>
<keyword evidence="3" id="KW-1185">Reference proteome</keyword>
<proteinExistence type="predicted"/>
<dbReference type="EMBL" id="VIGI01000004">
    <property type="protein sequence ID" value="KAB8301500.1"/>
    <property type="molecule type" value="Genomic_DNA"/>
</dbReference>
<evidence type="ECO:0000256" key="1">
    <source>
        <dbReference type="SAM" id="MobiDB-lite"/>
    </source>
</evidence>
<reference evidence="2 3" key="1">
    <citation type="submission" date="2019-06" db="EMBL/GenBank/DDBJ databases">
        <title>Genome Sequence of the Brown Rot Fungal Pathogen Monilinia laxa.</title>
        <authorList>
            <person name="De Miccolis Angelini R.M."/>
            <person name="Landi L."/>
            <person name="Abate D."/>
            <person name="Pollastro S."/>
            <person name="Romanazzi G."/>
            <person name="Faretra F."/>
        </authorList>
    </citation>
    <scope>NUCLEOTIDE SEQUENCE [LARGE SCALE GENOMIC DNA]</scope>
    <source>
        <strain evidence="2 3">Mlax316</strain>
    </source>
</reference>
<sequence length="135" mass="15356">MKRTRAEIPGEISVCLSLLAFRSRLPDRNKCAMKTHTYLELHWFSGAYHLIIIISLGPGITEKCLDLVSLARGNKSGKPAMKAQCRILFVTSHERNARYHTFAHLPHTKALSFSQRPSSKPTDENHHLHDKEDIL</sequence>
<accession>A0A5N6KDH4</accession>
<feature type="region of interest" description="Disordered" evidence="1">
    <location>
        <begin position="111"/>
        <end position="135"/>
    </location>
</feature>
<protein>
    <submittedName>
        <fullName evidence="2">Uncharacterized protein</fullName>
    </submittedName>
</protein>
<name>A0A5N6KDH4_MONLA</name>
<evidence type="ECO:0000313" key="2">
    <source>
        <dbReference type="EMBL" id="KAB8301500.1"/>
    </source>
</evidence>
<feature type="compositionally biased region" description="Basic and acidic residues" evidence="1">
    <location>
        <begin position="121"/>
        <end position="135"/>
    </location>
</feature>
<gene>
    <name evidence="2" type="ORF">EYC80_003353</name>
</gene>
<organism evidence="2 3">
    <name type="scientific">Monilinia laxa</name>
    <name type="common">Brown rot fungus</name>
    <name type="synonym">Sclerotinia laxa</name>
    <dbReference type="NCBI Taxonomy" id="61186"/>
    <lineage>
        <taxon>Eukaryota</taxon>
        <taxon>Fungi</taxon>
        <taxon>Dikarya</taxon>
        <taxon>Ascomycota</taxon>
        <taxon>Pezizomycotina</taxon>
        <taxon>Leotiomycetes</taxon>
        <taxon>Helotiales</taxon>
        <taxon>Sclerotiniaceae</taxon>
        <taxon>Monilinia</taxon>
    </lineage>
</organism>
<dbReference type="Proteomes" id="UP000326757">
    <property type="component" value="Unassembled WGS sequence"/>
</dbReference>